<evidence type="ECO:0000256" key="1">
    <source>
        <dbReference type="SAM" id="MobiDB-lite"/>
    </source>
</evidence>
<dbReference type="Proteomes" id="UP001231189">
    <property type="component" value="Unassembled WGS sequence"/>
</dbReference>
<name>A0AAD8SJI3_LOLMU</name>
<dbReference type="EMBL" id="JAUUTY010000004">
    <property type="protein sequence ID" value="KAK1652718.1"/>
    <property type="molecule type" value="Genomic_DNA"/>
</dbReference>
<evidence type="ECO:0000313" key="2">
    <source>
        <dbReference type="EMBL" id="KAK1652718.1"/>
    </source>
</evidence>
<sequence length="209" mass="22579">MLPQMWDGKFGIWTLRNLTTAYPTLGLNGDDVVYLMSKVDYDDKNVWIVGVNLGNKTVEILEPYGAERVSCGGYADPEAPGYNQHRPPPLPNLPLPLHLNLTSSGSECASLLPNEHLWVLKETGTSCLPQRRANNPHATSQFPVGQIDTPVMVAATTMAMEIEVQVAALRLLEQQQHNNNAAAASSSSPTPHSNGHDEAPSSSSQQSGP</sequence>
<organism evidence="2 3">
    <name type="scientific">Lolium multiflorum</name>
    <name type="common">Italian ryegrass</name>
    <name type="synonym">Lolium perenne subsp. multiflorum</name>
    <dbReference type="NCBI Taxonomy" id="4521"/>
    <lineage>
        <taxon>Eukaryota</taxon>
        <taxon>Viridiplantae</taxon>
        <taxon>Streptophyta</taxon>
        <taxon>Embryophyta</taxon>
        <taxon>Tracheophyta</taxon>
        <taxon>Spermatophyta</taxon>
        <taxon>Magnoliopsida</taxon>
        <taxon>Liliopsida</taxon>
        <taxon>Poales</taxon>
        <taxon>Poaceae</taxon>
        <taxon>BOP clade</taxon>
        <taxon>Pooideae</taxon>
        <taxon>Poodae</taxon>
        <taxon>Poeae</taxon>
        <taxon>Poeae Chloroplast Group 2 (Poeae type)</taxon>
        <taxon>Loliodinae</taxon>
        <taxon>Loliinae</taxon>
        <taxon>Lolium</taxon>
    </lineage>
</organism>
<proteinExistence type="predicted"/>
<feature type="region of interest" description="Disordered" evidence="1">
    <location>
        <begin position="177"/>
        <end position="209"/>
    </location>
</feature>
<gene>
    <name evidence="2" type="ORF">QYE76_070523</name>
</gene>
<evidence type="ECO:0000313" key="3">
    <source>
        <dbReference type="Proteomes" id="UP001231189"/>
    </source>
</evidence>
<reference evidence="2" key="1">
    <citation type="submission" date="2023-07" db="EMBL/GenBank/DDBJ databases">
        <title>A chromosome-level genome assembly of Lolium multiflorum.</title>
        <authorList>
            <person name="Chen Y."/>
            <person name="Copetti D."/>
            <person name="Kolliker R."/>
            <person name="Studer B."/>
        </authorList>
    </citation>
    <scope>NUCLEOTIDE SEQUENCE</scope>
    <source>
        <strain evidence="2">02402/16</strain>
        <tissue evidence="2">Leaf</tissue>
    </source>
</reference>
<dbReference type="AlphaFoldDB" id="A0AAD8SJI3"/>
<comment type="caution">
    <text evidence="2">The sequence shown here is derived from an EMBL/GenBank/DDBJ whole genome shotgun (WGS) entry which is preliminary data.</text>
</comment>
<dbReference type="PANTHER" id="PTHR33074:SF77">
    <property type="entry name" value="OS03G0178900 PROTEIN"/>
    <property type="match status" value="1"/>
</dbReference>
<dbReference type="PANTHER" id="PTHR33074">
    <property type="entry name" value="EXPRESSED PROTEIN-RELATED"/>
    <property type="match status" value="1"/>
</dbReference>
<evidence type="ECO:0008006" key="4">
    <source>
        <dbReference type="Google" id="ProtNLM"/>
    </source>
</evidence>
<keyword evidence="3" id="KW-1185">Reference proteome</keyword>
<feature type="compositionally biased region" description="Polar residues" evidence="1">
    <location>
        <begin position="200"/>
        <end position="209"/>
    </location>
</feature>
<feature type="compositionally biased region" description="Low complexity" evidence="1">
    <location>
        <begin position="178"/>
        <end position="188"/>
    </location>
</feature>
<accession>A0AAD8SJI3</accession>
<protein>
    <recommendedName>
        <fullName evidence="4">DUF1618 domain-containing protein</fullName>
    </recommendedName>
</protein>